<dbReference type="InterPro" id="IPR029016">
    <property type="entry name" value="GAF-like_dom_sf"/>
</dbReference>
<reference evidence="10" key="1">
    <citation type="submission" date="2016-06" db="EMBL/GenBank/DDBJ databases">
        <title>Complete genome sequence of Actinoalloteichus fjordicus DSM 46855 (=ADI127-17), type strain of the new species Actinoalloteichus fjordicus.</title>
        <authorList>
            <person name="Ruckert C."/>
            <person name="Nouioui I."/>
            <person name="Willmese J."/>
            <person name="van Wezel G."/>
            <person name="Klenk H.-P."/>
            <person name="Kalinowski J."/>
            <person name="Zotchev S.B."/>
        </authorList>
    </citation>
    <scope>NUCLEOTIDE SEQUENCE [LARGE SCALE GENOMIC DNA]</scope>
    <source>
        <strain evidence="10">ADI127-7</strain>
    </source>
</reference>
<dbReference type="InterPro" id="IPR036388">
    <property type="entry name" value="WH-like_DNA-bd_sf"/>
</dbReference>
<dbReference type="Pfam" id="PF09339">
    <property type="entry name" value="HTH_IclR"/>
    <property type="match status" value="1"/>
</dbReference>
<feature type="domain" description="IclR-ED" evidence="8">
    <location>
        <begin position="78"/>
        <end position="262"/>
    </location>
</feature>
<evidence type="ECO:0000256" key="1">
    <source>
        <dbReference type="ARBA" id="ARBA00022798"/>
    </source>
</evidence>
<dbReference type="AlphaFoldDB" id="A0AAC9LF47"/>
<dbReference type="GO" id="GO:0003700">
    <property type="term" value="F:DNA-binding transcription factor activity"/>
    <property type="evidence" value="ECO:0007669"/>
    <property type="project" value="TreeGrafter"/>
</dbReference>
<dbReference type="Gene3D" id="3.30.450.40">
    <property type="match status" value="1"/>
</dbReference>
<dbReference type="SMART" id="SM00346">
    <property type="entry name" value="HTH_ICLR"/>
    <property type="match status" value="1"/>
</dbReference>
<name>A0AAC9LF47_9PSEU</name>
<dbReference type="SUPFAM" id="SSF55781">
    <property type="entry name" value="GAF domain-like"/>
    <property type="match status" value="1"/>
</dbReference>
<evidence type="ECO:0000313" key="10">
    <source>
        <dbReference type="Proteomes" id="UP000185511"/>
    </source>
</evidence>
<dbReference type="CDD" id="cd00090">
    <property type="entry name" value="HTH_ARSR"/>
    <property type="match status" value="1"/>
</dbReference>
<keyword evidence="2" id="KW-0805">Transcription regulation</keyword>
<evidence type="ECO:0000313" key="9">
    <source>
        <dbReference type="EMBL" id="APU16482.1"/>
    </source>
</evidence>
<dbReference type="Proteomes" id="UP000185511">
    <property type="component" value="Chromosome"/>
</dbReference>
<dbReference type="PROSITE" id="PS51078">
    <property type="entry name" value="ICLR_ED"/>
    <property type="match status" value="1"/>
</dbReference>
<accession>A0AAC9LF47</accession>
<dbReference type="EMBL" id="CP016076">
    <property type="protein sequence ID" value="APU16482.1"/>
    <property type="molecule type" value="Genomic_DNA"/>
</dbReference>
<dbReference type="InterPro" id="IPR036390">
    <property type="entry name" value="WH_DNA-bd_sf"/>
</dbReference>
<evidence type="ECO:0000256" key="5">
    <source>
        <dbReference type="ARBA" id="ARBA00058938"/>
    </source>
</evidence>
<dbReference type="PROSITE" id="PS51077">
    <property type="entry name" value="HTH_ICLR"/>
    <property type="match status" value="1"/>
</dbReference>
<dbReference type="KEGG" id="acad:UA74_22320"/>
<evidence type="ECO:0000256" key="6">
    <source>
        <dbReference type="ARBA" id="ARBA00070406"/>
    </source>
</evidence>
<dbReference type="GO" id="GO:0006071">
    <property type="term" value="P:glycerol metabolic process"/>
    <property type="evidence" value="ECO:0007669"/>
    <property type="project" value="UniProtKB-KW"/>
</dbReference>
<evidence type="ECO:0000259" key="8">
    <source>
        <dbReference type="PROSITE" id="PS51078"/>
    </source>
</evidence>
<dbReference type="PANTHER" id="PTHR30136:SF24">
    <property type="entry name" value="HTH-TYPE TRANSCRIPTIONAL REPRESSOR ALLR"/>
    <property type="match status" value="1"/>
</dbReference>
<organism evidence="9 10">
    <name type="scientific">Actinoalloteichus fjordicus</name>
    <dbReference type="NCBI Taxonomy" id="1612552"/>
    <lineage>
        <taxon>Bacteria</taxon>
        <taxon>Bacillati</taxon>
        <taxon>Actinomycetota</taxon>
        <taxon>Actinomycetes</taxon>
        <taxon>Pseudonocardiales</taxon>
        <taxon>Pseudonocardiaceae</taxon>
        <taxon>Actinoalloteichus</taxon>
    </lineage>
</organism>
<dbReference type="InterPro" id="IPR011991">
    <property type="entry name" value="ArsR-like_HTH"/>
</dbReference>
<keyword evidence="1" id="KW-0319">Glycerol metabolism</keyword>
<evidence type="ECO:0000256" key="3">
    <source>
        <dbReference type="ARBA" id="ARBA00023125"/>
    </source>
</evidence>
<dbReference type="FunFam" id="1.10.10.10:FF:000056">
    <property type="entry name" value="IclR family transcriptional regulator"/>
    <property type="match status" value="1"/>
</dbReference>
<keyword evidence="4" id="KW-0804">Transcription</keyword>
<dbReference type="GO" id="GO:0003677">
    <property type="term" value="F:DNA binding"/>
    <property type="evidence" value="ECO:0007669"/>
    <property type="project" value="UniProtKB-KW"/>
</dbReference>
<dbReference type="GO" id="GO:0045892">
    <property type="term" value="P:negative regulation of DNA-templated transcription"/>
    <property type="evidence" value="ECO:0007669"/>
    <property type="project" value="TreeGrafter"/>
</dbReference>
<dbReference type="Gene3D" id="1.10.10.10">
    <property type="entry name" value="Winged helix-like DNA-binding domain superfamily/Winged helix DNA-binding domain"/>
    <property type="match status" value="1"/>
</dbReference>
<dbReference type="Pfam" id="PF01614">
    <property type="entry name" value="IclR_C"/>
    <property type="match status" value="1"/>
</dbReference>
<keyword evidence="3" id="KW-0238">DNA-binding</keyword>
<proteinExistence type="predicted"/>
<dbReference type="InterPro" id="IPR014757">
    <property type="entry name" value="Tscrpt_reg_IclR_C"/>
</dbReference>
<evidence type="ECO:0000259" key="7">
    <source>
        <dbReference type="PROSITE" id="PS51077"/>
    </source>
</evidence>
<dbReference type="InterPro" id="IPR005471">
    <property type="entry name" value="Tscrpt_reg_IclR_N"/>
</dbReference>
<feature type="domain" description="HTH iclR-type" evidence="7">
    <location>
        <begin position="15"/>
        <end position="77"/>
    </location>
</feature>
<dbReference type="RefSeq" id="WP_075742010.1">
    <property type="nucleotide sequence ID" value="NZ_CP016076.1"/>
</dbReference>
<gene>
    <name evidence="9" type="ORF">UA74_22320</name>
</gene>
<keyword evidence="10" id="KW-1185">Reference proteome</keyword>
<dbReference type="SUPFAM" id="SSF46785">
    <property type="entry name" value="Winged helix' DNA-binding domain"/>
    <property type="match status" value="1"/>
</dbReference>
<protein>
    <recommendedName>
        <fullName evidence="6">Glycerol operon regulatory protein</fullName>
    </recommendedName>
</protein>
<dbReference type="InterPro" id="IPR050707">
    <property type="entry name" value="HTH_MetabolicPath_Reg"/>
</dbReference>
<dbReference type="PANTHER" id="PTHR30136">
    <property type="entry name" value="HELIX-TURN-HELIX TRANSCRIPTIONAL REGULATOR, ICLR FAMILY"/>
    <property type="match status" value="1"/>
</dbReference>
<evidence type="ECO:0000256" key="4">
    <source>
        <dbReference type="ARBA" id="ARBA00023163"/>
    </source>
</evidence>
<evidence type="ECO:0000256" key="2">
    <source>
        <dbReference type="ARBA" id="ARBA00023015"/>
    </source>
</evidence>
<comment type="function">
    <text evidence="5">May be an activator protein for the gylABX operon.</text>
</comment>
<sequence>MTSTSNRQTGSAESVGTVARTVRVLAALADADGRVGVGTLAEELGLATSTVHRILQLLKQEGFVAGESDTRQYHVGPQFYRVAARVVASLDVVDLARPHVQDLATQFDESVLFALYHQESKSLSFAVRADGTKALQYRIDLNRPLSLVWGASGKAILAWLPELEVLEILRQEAPSPATGAEVPSRGELFAELERVRSTGYAVSGGEKLPEARGIAAPVFGPAGVLGCLCLTSPKDRTPNRSIPAIGVAVQAKAVALSRELGTKPHPE</sequence>